<name>A0A5C4T0Q1_9BACL</name>
<evidence type="ECO:0000313" key="1">
    <source>
        <dbReference type="EMBL" id="TNJ62662.1"/>
    </source>
</evidence>
<reference evidence="1 2" key="1">
    <citation type="submission" date="2019-05" db="EMBL/GenBank/DDBJ databases">
        <title>We sequenced the genome of Paenibacillus hemerocallicola KCTC 33185 for further insight into its adaptation and study the phylogeny of Paenibacillus.</title>
        <authorList>
            <person name="Narsing Rao M.P."/>
        </authorList>
    </citation>
    <scope>NUCLEOTIDE SEQUENCE [LARGE SCALE GENOMIC DNA]</scope>
    <source>
        <strain evidence="1 2">KCTC 33185</strain>
    </source>
</reference>
<dbReference type="CDD" id="cd15482">
    <property type="entry name" value="Sialidase_non-viral"/>
    <property type="match status" value="1"/>
</dbReference>
<dbReference type="AlphaFoldDB" id="A0A5C4T0Q1"/>
<accession>A0A5C4T0Q1</accession>
<organism evidence="1 2">
    <name type="scientific">Paenibacillus hemerocallicola</name>
    <dbReference type="NCBI Taxonomy" id="1172614"/>
    <lineage>
        <taxon>Bacteria</taxon>
        <taxon>Bacillati</taxon>
        <taxon>Bacillota</taxon>
        <taxon>Bacilli</taxon>
        <taxon>Bacillales</taxon>
        <taxon>Paenibacillaceae</taxon>
        <taxon>Paenibacillus</taxon>
    </lineage>
</organism>
<comment type="caution">
    <text evidence="1">The sequence shown here is derived from an EMBL/GenBank/DDBJ whole genome shotgun (WGS) entry which is preliminary data.</text>
</comment>
<protein>
    <submittedName>
        <fullName evidence="1">Exo-alpha-sialidase</fullName>
    </submittedName>
</protein>
<evidence type="ECO:0000313" key="2">
    <source>
        <dbReference type="Proteomes" id="UP000307943"/>
    </source>
</evidence>
<dbReference type="Gene3D" id="2.120.10.10">
    <property type="match status" value="1"/>
</dbReference>
<keyword evidence="2" id="KW-1185">Reference proteome</keyword>
<proteinExistence type="predicted"/>
<gene>
    <name evidence="1" type="ORF">FE784_29480</name>
</gene>
<dbReference type="Proteomes" id="UP000307943">
    <property type="component" value="Unassembled WGS sequence"/>
</dbReference>
<dbReference type="RefSeq" id="WP_139605849.1">
    <property type="nucleotide sequence ID" value="NZ_VDCQ01000055.1"/>
</dbReference>
<dbReference type="OrthoDB" id="2512747at2"/>
<dbReference type="EMBL" id="VDCQ01000055">
    <property type="protein sequence ID" value="TNJ62662.1"/>
    <property type="molecule type" value="Genomic_DNA"/>
</dbReference>
<sequence length="427" mass="48168">MADGMGNYVSRIVAHECAVERTGYALLNAVTAYTRNPSRPGCGNLLQFVNLFGKSDSGEGILYRVSPDNGKSWREVGVYDKPYRVGQGRDFMRKVAGDCMYDEDAGAMIRIVTEMLWENGEIHSLFRKRRMYYYLSFDNGATWTDAIYMHQNDEGYDKDRMFPGVTYGVNMITSLFKMHKIRGEGPNKGKLAVGIQLQTVGPDGDIYNPTGMGFFKSGCILGSWNAVKQQYDWEACDTYAEATPEESTRGVYEPVIQESDDGTLIMILRGSNMKRPDILGTKFVSVSRDQGRTWSRPVRLAYEDGQPMYSSSSCPDLVLDKQGRIYFVGIITGDNPNGNLPRYPLCIARLDTDTLSILRDSVTVIDTRRAWHIAQQEVEAARYPVDYSNHHSYLDAAESKIVVHAPFRADLHSFESVINKYEIVLRD</sequence>
<dbReference type="InterPro" id="IPR036278">
    <property type="entry name" value="Sialidase_sf"/>
</dbReference>
<dbReference type="SUPFAM" id="SSF50939">
    <property type="entry name" value="Sialidases"/>
    <property type="match status" value="1"/>
</dbReference>